<gene>
    <name evidence="1" type="ORF">MKW94_001013</name>
</gene>
<proteinExistence type="predicted"/>
<protein>
    <submittedName>
        <fullName evidence="1">Uncharacterized protein</fullName>
    </submittedName>
</protein>
<dbReference type="Proteomes" id="UP001177140">
    <property type="component" value="Unassembled WGS sequence"/>
</dbReference>
<reference evidence="1" key="1">
    <citation type="submission" date="2022-03" db="EMBL/GenBank/DDBJ databases">
        <title>A functionally conserved STORR gene fusion in Papaver species that diverged 16.8 million years ago.</title>
        <authorList>
            <person name="Catania T."/>
        </authorList>
    </citation>
    <scope>NUCLEOTIDE SEQUENCE</scope>
    <source>
        <strain evidence="1">S-191538</strain>
    </source>
</reference>
<organism evidence="1 2">
    <name type="scientific">Papaver nudicaule</name>
    <name type="common">Iceland poppy</name>
    <dbReference type="NCBI Taxonomy" id="74823"/>
    <lineage>
        <taxon>Eukaryota</taxon>
        <taxon>Viridiplantae</taxon>
        <taxon>Streptophyta</taxon>
        <taxon>Embryophyta</taxon>
        <taxon>Tracheophyta</taxon>
        <taxon>Spermatophyta</taxon>
        <taxon>Magnoliopsida</taxon>
        <taxon>Ranunculales</taxon>
        <taxon>Papaveraceae</taxon>
        <taxon>Papaveroideae</taxon>
        <taxon>Papaver</taxon>
    </lineage>
</organism>
<evidence type="ECO:0000313" key="1">
    <source>
        <dbReference type="EMBL" id="MCL7045997.1"/>
    </source>
</evidence>
<accession>A0AA41VR98</accession>
<dbReference type="EMBL" id="JAJJMA010276242">
    <property type="protein sequence ID" value="MCL7045997.1"/>
    <property type="molecule type" value="Genomic_DNA"/>
</dbReference>
<keyword evidence="2" id="KW-1185">Reference proteome</keyword>
<name>A0AA41VR98_PAPNU</name>
<sequence>MKCPVGVSFGFGGKLVSYKPSQPATNPPTRSSELIHFHLNLLIPLLVKTVCYPMGKKLQRNWMNRWTAIHLHLMTTFDVL</sequence>
<comment type="caution">
    <text evidence="1">The sequence shown here is derived from an EMBL/GenBank/DDBJ whole genome shotgun (WGS) entry which is preliminary data.</text>
</comment>
<dbReference type="Gene3D" id="1.25.40.1030">
    <property type="match status" value="1"/>
</dbReference>
<evidence type="ECO:0000313" key="2">
    <source>
        <dbReference type="Proteomes" id="UP001177140"/>
    </source>
</evidence>
<dbReference type="AlphaFoldDB" id="A0AA41VR98"/>